<keyword evidence="3" id="KW-1185">Reference proteome</keyword>
<gene>
    <name evidence="2" type="ORF">HUN01_10795</name>
</gene>
<proteinExistence type="predicted"/>
<reference evidence="3" key="1">
    <citation type="submission" date="2020-06" db="EMBL/GenBank/DDBJ databases">
        <title>Nostoc edaphicum CCNP1411 genome.</title>
        <authorList>
            <person name="Fidor A."/>
            <person name="Grabski M."/>
            <person name="Gawor J."/>
            <person name="Gromadka R."/>
            <person name="Wegrzyn G."/>
            <person name="Mazur-Marzec H."/>
        </authorList>
    </citation>
    <scope>NUCLEOTIDE SEQUENCE [LARGE SCALE GENOMIC DNA]</scope>
    <source>
        <strain evidence="3">CCNP1411</strain>
    </source>
</reference>
<feature type="domain" description="HTH luxR-type" evidence="1">
    <location>
        <begin position="17"/>
        <end position="61"/>
    </location>
</feature>
<dbReference type="Pfam" id="PF00196">
    <property type="entry name" value="GerE"/>
    <property type="match status" value="1"/>
</dbReference>
<evidence type="ECO:0000313" key="2">
    <source>
        <dbReference type="EMBL" id="QMS88054.1"/>
    </source>
</evidence>
<dbReference type="GO" id="GO:0003677">
    <property type="term" value="F:DNA binding"/>
    <property type="evidence" value="ECO:0007669"/>
    <property type="project" value="InterPro"/>
</dbReference>
<dbReference type="Proteomes" id="UP000514713">
    <property type="component" value="Chromosome"/>
</dbReference>
<accession>A0A7D7LC16</accession>
<dbReference type="RefSeq" id="WP_181931261.1">
    <property type="nucleotide sequence ID" value="NZ_CP054698.1"/>
</dbReference>
<evidence type="ECO:0000313" key="3">
    <source>
        <dbReference type="Proteomes" id="UP000514713"/>
    </source>
</evidence>
<dbReference type="EMBL" id="CP054698">
    <property type="protein sequence ID" value="QMS88054.1"/>
    <property type="molecule type" value="Genomic_DNA"/>
</dbReference>
<evidence type="ECO:0000259" key="1">
    <source>
        <dbReference type="Pfam" id="PF00196"/>
    </source>
</evidence>
<dbReference type="CDD" id="cd06170">
    <property type="entry name" value="LuxR_C_like"/>
    <property type="match status" value="1"/>
</dbReference>
<dbReference type="GO" id="GO:0006355">
    <property type="term" value="P:regulation of DNA-templated transcription"/>
    <property type="evidence" value="ECO:0007669"/>
    <property type="project" value="InterPro"/>
</dbReference>
<dbReference type="AlphaFoldDB" id="A0A7D7LC16"/>
<dbReference type="SUPFAM" id="SSF46894">
    <property type="entry name" value="C-terminal effector domain of the bipartite response regulators"/>
    <property type="match status" value="1"/>
</dbReference>
<dbReference type="Gene3D" id="1.10.10.10">
    <property type="entry name" value="Winged helix-like DNA-binding domain superfamily/Winged helix DNA-binding domain"/>
    <property type="match status" value="1"/>
</dbReference>
<protein>
    <submittedName>
        <fullName evidence="2">Helix-turn-helix transcriptional regulator</fullName>
    </submittedName>
</protein>
<sequence>MNSPQFNEALEKLRKASRKVEVLKLLLAGYTNDEIAQSRGRAEGTVRKQISNVYKDFGIKSEFPGDRPLRDKLKDLFLKYKPEWVSNCSLAITNEASNQPQKINYDGVTSLALSDDEIVEESGEELMFLAINILEALGFEQKFKMSKTSQDVGYRLKNLENGSNPYQLILSKQKENLSISIPLDILEPHLLNLKYWEYTDVLEDIDLFIKGRFWVLPSKKDIFLESLHLNYWQILQVEGKTVGDCCINTRRYKKDPPIDVISFAMNAYKEYERRYIAISSITLEEFNPETLSDANAYLVVNSDERFDEKWNMWKVSINLKEALQDFLSYFGKILMDKH</sequence>
<dbReference type="InterPro" id="IPR016032">
    <property type="entry name" value="Sig_transdc_resp-reg_C-effctor"/>
</dbReference>
<dbReference type="InterPro" id="IPR000792">
    <property type="entry name" value="Tscrpt_reg_LuxR_C"/>
</dbReference>
<name>A0A7D7LC16_9NOSO</name>
<organism evidence="2 3">
    <name type="scientific">Nostoc edaphicum CCNP1411</name>
    <dbReference type="NCBI Taxonomy" id="1472755"/>
    <lineage>
        <taxon>Bacteria</taxon>
        <taxon>Bacillati</taxon>
        <taxon>Cyanobacteriota</taxon>
        <taxon>Cyanophyceae</taxon>
        <taxon>Nostocales</taxon>
        <taxon>Nostocaceae</taxon>
        <taxon>Nostoc</taxon>
    </lineage>
</organism>
<dbReference type="KEGG" id="ned:HUN01_10795"/>
<dbReference type="InterPro" id="IPR036388">
    <property type="entry name" value="WH-like_DNA-bd_sf"/>
</dbReference>